<reference evidence="1" key="1">
    <citation type="submission" date="2007-11" db="EMBL/GenBank/DDBJ databases">
        <authorList>
            <person name="Fulton L."/>
            <person name="Clifton S."/>
            <person name="Fulton B."/>
            <person name="Xu J."/>
            <person name="Minx P."/>
            <person name="Pepin K.H."/>
            <person name="Johnson M."/>
            <person name="Thiruvilangam P."/>
            <person name="Bhonagiri V."/>
            <person name="Nash W.E."/>
            <person name="Mardis E.R."/>
            <person name="Wilson R.K."/>
        </authorList>
    </citation>
    <scope>NUCLEOTIDE SEQUENCE [LARGE SCALE GENOMIC DNA]</scope>
    <source>
        <strain evidence="1">DSM 1402</strain>
    </source>
</reference>
<protein>
    <submittedName>
        <fullName evidence="1">Uncharacterized protein</fullName>
    </submittedName>
</protein>
<evidence type="ECO:0000313" key="1">
    <source>
        <dbReference type="EMBL" id="EDS18742.1"/>
    </source>
</evidence>
<evidence type="ECO:0000313" key="2">
    <source>
        <dbReference type="Proteomes" id="UP000005798"/>
    </source>
</evidence>
<gene>
    <name evidence="1" type="ORF">CLORAM_01701</name>
</gene>
<dbReference type="Proteomes" id="UP000005798">
    <property type="component" value="Unassembled WGS sequence"/>
</dbReference>
<dbReference type="RefSeq" id="WP_003537250.1">
    <property type="nucleotide sequence ID" value="NZ_CP036346.1"/>
</dbReference>
<reference evidence="1" key="2">
    <citation type="submission" date="2014-06" db="EMBL/GenBank/DDBJ databases">
        <title>Draft genome sequence of Clostridium ramosum(DSM 1402).</title>
        <authorList>
            <person name="Sudarsanam P."/>
            <person name="Ley R."/>
            <person name="Guruge J."/>
            <person name="Turnbaugh P.J."/>
            <person name="Mahowald M."/>
            <person name="Liep D."/>
            <person name="Gordon J."/>
        </authorList>
    </citation>
    <scope>NUCLEOTIDE SEQUENCE</scope>
    <source>
        <strain evidence="1">DSM 1402</strain>
    </source>
</reference>
<keyword evidence="2" id="KW-1185">Reference proteome</keyword>
<proteinExistence type="predicted"/>
<dbReference type="EMBL" id="ABFX02000005">
    <property type="protein sequence ID" value="EDS18742.1"/>
    <property type="molecule type" value="Genomic_DNA"/>
</dbReference>
<dbReference type="AlphaFoldDB" id="B0N4Z0"/>
<sequence length="65" mass="7542">MSAGKYQIIETIMSYTSQYSFAELNKFSVQELYNILAIFNQEEVPEGCQPGHNQDSHHRNHNQPK</sequence>
<dbReference type="HOGENOM" id="CLU_2843131_0_0_9"/>
<organism evidence="1 2">
    <name type="scientific">Thomasclavelia ramosa DSM 1402</name>
    <dbReference type="NCBI Taxonomy" id="445974"/>
    <lineage>
        <taxon>Bacteria</taxon>
        <taxon>Bacillati</taxon>
        <taxon>Bacillota</taxon>
        <taxon>Erysipelotrichia</taxon>
        <taxon>Erysipelotrichales</taxon>
        <taxon>Coprobacillaceae</taxon>
        <taxon>Thomasclavelia</taxon>
    </lineage>
</organism>
<accession>B0N4Z0</accession>
<comment type="caution">
    <text evidence="1">The sequence shown here is derived from an EMBL/GenBank/DDBJ whole genome shotgun (WGS) entry which is preliminary data.</text>
</comment>
<name>B0N4Z0_9FIRM</name>